<evidence type="ECO:0000313" key="1">
    <source>
        <dbReference type="EMBL" id="ABX69386.1"/>
    </source>
</evidence>
<reference evidence="1 2" key="1">
    <citation type="submission" date="2007-11" db="EMBL/GenBank/DDBJ databases">
        <authorList>
            <consortium name="The Salmonella enterica serovar Paratyphi B Genome Sequencing Project"/>
            <person name="McClelland M."/>
            <person name="Sanderson E.K."/>
            <person name="Porwollik S."/>
            <person name="Spieth J."/>
            <person name="Clifton W.S."/>
            <person name="Fulton R."/>
            <person name="Cordes M."/>
            <person name="Wollam A."/>
            <person name="Shah N."/>
            <person name="Pepin K."/>
            <person name="Bhonagiri V."/>
            <person name="Nash W."/>
            <person name="Johnson M."/>
            <person name="Thiruvilangam P."/>
            <person name="Wilson R."/>
        </authorList>
    </citation>
    <scope>NUCLEOTIDE SEQUENCE [LARGE SCALE GENOMIC DNA]</scope>
    <source>
        <strain evidence="2">ATCC BAA-1250 / SPB7</strain>
    </source>
</reference>
<evidence type="ECO:0000313" key="2">
    <source>
        <dbReference type="Proteomes" id="UP000008556"/>
    </source>
</evidence>
<name>A0A6C6Z7E1_SALPB</name>
<gene>
    <name evidence="1" type="ordered locus">SPAB_04059</name>
</gene>
<dbReference type="Proteomes" id="UP000008556">
    <property type="component" value="Chromosome"/>
</dbReference>
<protein>
    <submittedName>
        <fullName evidence="1">Uncharacterized protein</fullName>
    </submittedName>
</protein>
<dbReference type="EMBL" id="CP000886">
    <property type="protein sequence ID" value="ABX69386.1"/>
    <property type="molecule type" value="Genomic_DNA"/>
</dbReference>
<dbReference type="KEGG" id="spq:SPAB_04059"/>
<sequence length="35" mass="3928">MAIVQHSPAWMIEIGLSILVMVKSLNLNIRNKVHA</sequence>
<proteinExistence type="predicted"/>
<organism evidence="1 2">
    <name type="scientific">Salmonella paratyphi B (strain ATCC BAA-1250 / SPB7)</name>
    <dbReference type="NCBI Taxonomy" id="1016998"/>
    <lineage>
        <taxon>Bacteria</taxon>
        <taxon>Pseudomonadati</taxon>
        <taxon>Pseudomonadota</taxon>
        <taxon>Gammaproteobacteria</taxon>
        <taxon>Enterobacterales</taxon>
        <taxon>Enterobacteriaceae</taxon>
        <taxon>Salmonella</taxon>
    </lineage>
</organism>
<dbReference type="AlphaFoldDB" id="A0A6C6Z7E1"/>
<accession>A0A6C6Z7E1</accession>